<dbReference type="AlphaFoldDB" id="A0A671QY55"/>
<dbReference type="InterPro" id="IPR036985">
    <property type="entry name" value="Transglutaminase-like_sf"/>
</dbReference>
<dbReference type="SUPFAM" id="SSF81296">
    <property type="entry name" value="E set domains"/>
    <property type="match status" value="1"/>
</dbReference>
<accession>A0A671QY55</accession>
<dbReference type="InterPro" id="IPR050779">
    <property type="entry name" value="Transglutaminase"/>
</dbReference>
<keyword evidence="5" id="KW-1185">Reference proteome</keyword>
<evidence type="ECO:0000256" key="1">
    <source>
        <dbReference type="ARBA" id="ARBA00005968"/>
    </source>
</evidence>
<evidence type="ECO:0000313" key="4">
    <source>
        <dbReference type="Ensembl" id="ENSSANP00000075758.1"/>
    </source>
</evidence>
<dbReference type="Gene3D" id="2.60.40.10">
    <property type="entry name" value="Immunoglobulins"/>
    <property type="match status" value="1"/>
</dbReference>
<proteinExistence type="inferred from homology"/>
<protein>
    <recommendedName>
        <fullName evidence="3">Transglutaminase N-terminal domain-containing protein</fullName>
    </recommendedName>
</protein>
<dbReference type="Ensembl" id="ENSSANT00000080523.1">
    <property type="protein sequence ID" value="ENSSANP00000075758.1"/>
    <property type="gene ID" value="ENSSANG00000037766.1"/>
</dbReference>
<dbReference type="Gene3D" id="3.90.260.10">
    <property type="entry name" value="Transglutaminase-like"/>
    <property type="match status" value="1"/>
</dbReference>
<dbReference type="GO" id="GO:0003810">
    <property type="term" value="F:protein-glutamine gamma-glutamyltransferase activity"/>
    <property type="evidence" value="ECO:0007669"/>
    <property type="project" value="TreeGrafter"/>
</dbReference>
<dbReference type="InterPro" id="IPR001102">
    <property type="entry name" value="Transglutaminase_N"/>
</dbReference>
<dbReference type="Pfam" id="PF00868">
    <property type="entry name" value="Transglut_N"/>
    <property type="match status" value="1"/>
</dbReference>
<sequence>MVFLITNYLFSAFFIFSDAVLRVCKVDLLKCRTGQNRQEHNTHCFLDDHLIVRRGQCFNMWVDLCRPFNPSCDKLHLELKLGHIPSIRDGTYVIVPIVEEFKKGQNQIKLCVHSVPTACVGRYQLSVVTHCPGGRFTLPYVPENDIYMLFNPWCKDDCVSLSDEAERAEYVLNDMGRIYYGTKQQIACKTWNSGQVRAKLSLIYYKRIPVKYGQSLAFAGVTNTHKLSCRMDEQKKF</sequence>
<keyword evidence="2" id="KW-0732">Signal</keyword>
<reference evidence="4" key="2">
    <citation type="submission" date="2025-09" db="UniProtKB">
        <authorList>
            <consortium name="Ensembl"/>
        </authorList>
    </citation>
    <scope>IDENTIFICATION</scope>
</reference>
<dbReference type="SUPFAM" id="SSF54001">
    <property type="entry name" value="Cysteine proteinases"/>
    <property type="match status" value="1"/>
</dbReference>
<feature type="chain" id="PRO_5025688502" description="Transglutaminase N-terminal domain-containing protein" evidence="2">
    <location>
        <begin position="20"/>
        <end position="237"/>
    </location>
</feature>
<dbReference type="InterPro" id="IPR013783">
    <property type="entry name" value="Ig-like_fold"/>
</dbReference>
<evidence type="ECO:0000259" key="3">
    <source>
        <dbReference type="Pfam" id="PF00868"/>
    </source>
</evidence>
<dbReference type="Proteomes" id="UP000472260">
    <property type="component" value="Unassembled WGS sequence"/>
</dbReference>
<evidence type="ECO:0000256" key="2">
    <source>
        <dbReference type="SAM" id="SignalP"/>
    </source>
</evidence>
<feature type="signal peptide" evidence="2">
    <location>
        <begin position="1"/>
        <end position="19"/>
    </location>
</feature>
<feature type="domain" description="Transglutaminase N-terminal" evidence="3">
    <location>
        <begin position="33"/>
        <end position="129"/>
    </location>
</feature>
<dbReference type="PANTHER" id="PTHR11590">
    <property type="entry name" value="PROTEIN-GLUTAMINE GAMMA-GLUTAMYLTRANSFERASE"/>
    <property type="match status" value="1"/>
</dbReference>
<name>A0A671QY55_9TELE</name>
<dbReference type="GO" id="GO:0007399">
    <property type="term" value="P:nervous system development"/>
    <property type="evidence" value="ECO:0007669"/>
    <property type="project" value="UniProtKB-ARBA"/>
</dbReference>
<comment type="similarity">
    <text evidence="1">Belongs to the transglutaminase superfamily. Transglutaminase family.</text>
</comment>
<dbReference type="InterPro" id="IPR014756">
    <property type="entry name" value="Ig_E-set"/>
</dbReference>
<reference evidence="4" key="1">
    <citation type="submission" date="2025-08" db="UniProtKB">
        <authorList>
            <consortium name="Ensembl"/>
        </authorList>
    </citation>
    <scope>IDENTIFICATION</scope>
</reference>
<evidence type="ECO:0000313" key="5">
    <source>
        <dbReference type="Proteomes" id="UP000472260"/>
    </source>
</evidence>
<dbReference type="InterPro" id="IPR038765">
    <property type="entry name" value="Papain-like_cys_pep_sf"/>
</dbReference>
<organism evidence="4 5">
    <name type="scientific">Sinocyclocheilus anshuiensis</name>
    <dbReference type="NCBI Taxonomy" id="1608454"/>
    <lineage>
        <taxon>Eukaryota</taxon>
        <taxon>Metazoa</taxon>
        <taxon>Chordata</taxon>
        <taxon>Craniata</taxon>
        <taxon>Vertebrata</taxon>
        <taxon>Euteleostomi</taxon>
        <taxon>Actinopterygii</taxon>
        <taxon>Neopterygii</taxon>
        <taxon>Teleostei</taxon>
        <taxon>Ostariophysi</taxon>
        <taxon>Cypriniformes</taxon>
        <taxon>Cyprinidae</taxon>
        <taxon>Cyprininae</taxon>
        <taxon>Sinocyclocheilus</taxon>
    </lineage>
</organism>
<dbReference type="PANTHER" id="PTHR11590:SF49">
    <property type="entry name" value="PROTEIN-GLUTAMINE GAMMA-GLUTAMYLTRANSFERASE K"/>
    <property type="match status" value="1"/>
</dbReference>